<comment type="caution">
    <text evidence="3">The sequence shown here is derived from an EMBL/GenBank/DDBJ whole genome shotgun (WGS) entry which is preliminary data.</text>
</comment>
<organism evidence="3 4">
    <name type="scientific">Candidatus Kaiserbacteria bacterium RIFCSPLOWO2_01_FULL_52_12b</name>
    <dbReference type="NCBI Taxonomy" id="1798509"/>
    <lineage>
        <taxon>Bacteria</taxon>
        <taxon>Candidatus Kaiseribacteriota</taxon>
    </lineage>
</organism>
<keyword evidence="2" id="KW-1133">Transmembrane helix</keyword>
<evidence type="ECO:0000313" key="4">
    <source>
        <dbReference type="Proteomes" id="UP000178811"/>
    </source>
</evidence>
<name>A0A1F6EX27_9BACT</name>
<reference evidence="3 4" key="1">
    <citation type="journal article" date="2016" name="Nat. Commun.">
        <title>Thousands of microbial genomes shed light on interconnected biogeochemical processes in an aquifer system.</title>
        <authorList>
            <person name="Anantharaman K."/>
            <person name="Brown C.T."/>
            <person name="Hug L.A."/>
            <person name="Sharon I."/>
            <person name="Castelle C.J."/>
            <person name="Probst A.J."/>
            <person name="Thomas B.C."/>
            <person name="Singh A."/>
            <person name="Wilkins M.J."/>
            <person name="Karaoz U."/>
            <person name="Brodie E.L."/>
            <person name="Williams K.H."/>
            <person name="Hubbard S.S."/>
            <person name="Banfield J.F."/>
        </authorList>
    </citation>
    <scope>NUCLEOTIDE SEQUENCE [LARGE SCALE GENOMIC DNA]</scope>
</reference>
<gene>
    <name evidence="3" type="ORF">A3A36_02190</name>
</gene>
<proteinExistence type="predicted"/>
<evidence type="ECO:0000256" key="1">
    <source>
        <dbReference type="SAM" id="MobiDB-lite"/>
    </source>
</evidence>
<keyword evidence="2" id="KW-0472">Membrane</keyword>
<evidence type="ECO:0000313" key="3">
    <source>
        <dbReference type="EMBL" id="OGG78143.1"/>
    </source>
</evidence>
<evidence type="ECO:0000256" key="2">
    <source>
        <dbReference type="SAM" id="Phobius"/>
    </source>
</evidence>
<feature type="region of interest" description="Disordered" evidence="1">
    <location>
        <begin position="1"/>
        <end position="24"/>
    </location>
</feature>
<dbReference type="EMBL" id="MFLW01000022">
    <property type="protein sequence ID" value="OGG78143.1"/>
    <property type="molecule type" value="Genomic_DNA"/>
</dbReference>
<sequence length="66" mass="7154">MDNDRFTAPVPPTTPPPPGTPSQAQQSWGVVISIVVIVTMIIVGAFYSWGKRISEEQILPTSITTE</sequence>
<feature type="transmembrane region" description="Helical" evidence="2">
    <location>
        <begin position="28"/>
        <end position="49"/>
    </location>
</feature>
<keyword evidence="2" id="KW-0812">Transmembrane</keyword>
<protein>
    <submittedName>
        <fullName evidence="3">Uncharacterized protein</fullName>
    </submittedName>
</protein>
<feature type="compositionally biased region" description="Pro residues" evidence="1">
    <location>
        <begin position="9"/>
        <end position="20"/>
    </location>
</feature>
<dbReference type="AlphaFoldDB" id="A0A1F6EX27"/>
<dbReference type="Proteomes" id="UP000178811">
    <property type="component" value="Unassembled WGS sequence"/>
</dbReference>
<accession>A0A1F6EX27</accession>